<dbReference type="AlphaFoldDB" id="A0A8D8S2M8"/>
<organism evidence="1">
    <name type="scientific">Cacopsylla melanoneura</name>
    <dbReference type="NCBI Taxonomy" id="428564"/>
    <lineage>
        <taxon>Eukaryota</taxon>
        <taxon>Metazoa</taxon>
        <taxon>Ecdysozoa</taxon>
        <taxon>Arthropoda</taxon>
        <taxon>Hexapoda</taxon>
        <taxon>Insecta</taxon>
        <taxon>Pterygota</taxon>
        <taxon>Neoptera</taxon>
        <taxon>Paraneoptera</taxon>
        <taxon>Hemiptera</taxon>
        <taxon>Sternorrhyncha</taxon>
        <taxon>Psylloidea</taxon>
        <taxon>Psyllidae</taxon>
        <taxon>Psyllinae</taxon>
        <taxon>Cacopsylla</taxon>
    </lineage>
</organism>
<protein>
    <submittedName>
        <fullName evidence="1">Uncharacterized protein</fullName>
    </submittedName>
</protein>
<dbReference type="EMBL" id="HBUF01194213">
    <property type="protein sequence ID" value="CAG6659426.1"/>
    <property type="molecule type" value="Transcribed_RNA"/>
</dbReference>
<sequence>MTGNHQNLVASTILNNHPNRVDSTILSSNQNSLTQEGFAPQSQNQKDLADLTVVATLEETIQTLELTKDSIEEMIIREAMMPAAAGSRIEITDSIRKKPVVGVYLRRSLTRIKPVSKALQYTRRETKIIRKRS</sequence>
<proteinExistence type="predicted"/>
<name>A0A8D8S2M8_9HEMI</name>
<accession>A0A8D8S2M8</accession>
<reference evidence="1" key="1">
    <citation type="submission" date="2021-05" db="EMBL/GenBank/DDBJ databases">
        <authorList>
            <person name="Alioto T."/>
            <person name="Alioto T."/>
            <person name="Gomez Garrido J."/>
        </authorList>
    </citation>
    <scope>NUCLEOTIDE SEQUENCE</scope>
</reference>
<evidence type="ECO:0000313" key="1">
    <source>
        <dbReference type="EMBL" id="CAG6659426.1"/>
    </source>
</evidence>